<dbReference type="Proteomes" id="UP000184280">
    <property type="component" value="Unassembled WGS sequence"/>
</dbReference>
<protein>
    <submittedName>
        <fullName evidence="1">Uncharacterized protein</fullName>
    </submittedName>
</protein>
<gene>
    <name evidence="1" type="ORF">SAMN04488494_0600</name>
</gene>
<dbReference type="Gene3D" id="1.10.10.1400">
    <property type="entry name" value="Terminase, small subunit, N-terminal DNA-binding domain, HTH motif"/>
    <property type="match status" value="1"/>
</dbReference>
<sequence>MCKSLKLTAEQMAFADLLAVGWEPSDAYIVAYHQGSTWVKRALKAEVEKLMENENVQNRIDETKSVLSQRQKDAIKNAGNKAANEVVEAAMSKEGMLYELQTAKNEKVKGSKEWIEINKMIIDVTRMKQDDVQTENNTIHHYLPVHYPTGCQDCLYSRCNSCKYKKAYEKGEL</sequence>
<proteinExistence type="predicted"/>
<organism evidence="1 2">
    <name type="scientific">Xylanibacter ruminicola</name>
    <name type="common">Prevotella ruminicola</name>
    <dbReference type="NCBI Taxonomy" id="839"/>
    <lineage>
        <taxon>Bacteria</taxon>
        <taxon>Pseudomonadati</taxon>
        <taxon>Bacteroidota</taxon>
        <taxon>Bacteroidia</taxon>
        <taxon>Bacteroidales</taxon>
        <taxon>Prevotellaceae</taxon>
        <taxon>Xylanibacter</taxon>
    </lineage>
</organism>
<name>A0A1M7D1R6_XYLRU</name>
<dbReference type="AlphaFoldDB" id="A0A1M7D1R6"/>
<dbReference type="InterPro" id="IPR038713">
    <property type="entry name" value="Terminase_Gp1_N_sf"/>
</dbReference>
<dbReference type="EMBL" id="FRCJ01000001">
    <property type="protein sequence ID" value="SHL73462.1"/>
    <property type="molecule type" value="Genomic_DNA"/>
</dbReference>
<evidence type="ECO:0000313" key="1">
    <source>
        <dbReference type="EMBL" id="SHL73462.1"/>
    </source>
</evidence>
<reference evidence="1 2" key="1">
    <citation type="submission" date="2016-11" db="EMBL/GenBank/DDBJ databases">
        <authorList>
            <person name="Jaros S."/>
            <person name="Januszkiewicz K."/>
            <person name="Wedrychowicz H."/>
        </authorList>
    </citation>
    <scope>NUCLEOTIDE SEQUENCE [LARGE SCALE GENOMIC DNA]</scope>
    <source>
        <strain evidence="1 2">BPI-34</strain>
    </source>
</reference>
<evidence type="ECO:0000313" key="2">
    <source>
        <dbReference type="Proteomes" id="UP000184280"/>
    </source>
</evidence>
<accession>A0A1M7D1R6</accession>